<dbReference type="EMBL" id="JAGDYM010000005">
    <property type="protein sequence ID" value="MBO1901306.1"/>
    <property type="molecule type" value="Genomic_DNA"/>
</dbReference>
<keyword evidence="1" id="KW-0808">Transferase</keyword>
<dbReference type="InterPro" id="IPR050680">
    <property type="entry name" value="YpeA/RimI_acetyltransf"/>
</dbReference>
<evidence type="ECO:0000259" key="3">
    <source>
        <dbReference type="PROSITE" id="PS51186"/>
    </source>
</evidence>
<dbReference type="GO" id="GO:0016747">
    <property type="term" value="F:acyltransferase activity, transferring groups other than amino-acyl groups"/>
    <property type="evidence" value="ECO:0007669"/>
    <property type="project" value="InterPro"/>
</dbReference>
<dbReference type="SUPFAM" id="SSF55729">
    <property type="entry name" value="Acyl-CoA N-acyltransferases (Nat)"/>
    <property type="match status" value="1"/>
</dbReference>
<comment type="caution">
    <text evidence="4">The sequence shown here is derived from an EMBL/GenBank/DDBJ whole genome shotgun (WGS) entry which is preliminary data.</text>
</comment>
<organism evidence="4 5">
    <name type="scientific">Leucobacter weissii</name>
    <dbReference type="NCBI Taxonomy" id="1983706"/>
    <lineage>
        <taxon>Bacteria</taxon>
        <taxon>Bacillati</taxon>
        <taxon>Actinomycetota</taxon>
        <taxon>Actinomycetes</taxon>
        <taxon>Micrococcales</taxon>
        <taxon>Microbacteriaceae</taxon>
        <taxon>Leucobacter</taxon>
    </lineage>
</organism>
<dbReference type="Gene3D" id="3.40.630.30">
    <property type="match status" value="1"/>
</dbReference>
<keyword evidence="2" id="KW-0012">Acyltransferase</keyword>
<dbReference type="RefSeq" id="WP_208096770.1">
    <property type="nucleotide sequence ID" value="NZ_JAGDYM010000005.1"/>
</dbReference>
<evidence type="ECO:0000313" key="5">
    <source>
        <dbReference type="Proteomes" id="UP000664382"/>
    </source>
</evidence>
<dbReference type="AlphaFoldDB" id="A0A939MIN8"/>
<dbReference type="InterPro" id="IPR016181">
    <property type="entry name" value="Acyl_CoA_acyltransferase"/>
</dbReference>
<dbReference type="CDD" id="cd04301">
    <property type="entry name" value="NAT_SF"/>
    <property type="match status" value="1"/>
</dbReference>
<sequence length="158" mass="17459">MRLRALTAADSSILSEATSLNLNWGGTRFSAGEVRVNPHFRHYTELVPARGDFGYLLEDDAGWVAVAWVLFLDRRDPGYGYIRDGVPELSICTKPSRRGRGHGSRLLSRILDGARRRRLAAIALSVEDGNPACRLYERMGFTVVPEAANPGTMILVTD</sequence>
<dbReference type="PANTHER" id="PTHR43420:SF12">
    <property type="entry name" value="N-ACETYLTRANSFERASE DOMAIN-CONTAINING PROTEIN"/>
    <property type="match status" value="1"/>
</dbReference>
<evidence type="ECO:0000313" key="4">
    <source>
        <dbReference type="EMBL" id="MBO1901306.1"/>
    </source>
</evidence>
<evidence type="ECO:0000256" key="2">
    <source>
        <dbReference type="ARBA" id="ARBA00023315"/>
    </source>
</evidence>
<gene>
    <name evidence="4" type="ORF">J4H92_05020</name>
</gene>
<dbReference type="Pfam" id="PF00583">
    <property type="entry name" value="Acetyltransf_1"/>
    <property type="match status" value="1"/>
</dbReference>
<feature type="domain" description="N-acetyltransferase" evidence="3">
    <location>
        <begin position="1"/>
        <end position="158"/>
    </location>
</feature>
<evidence type="ECO:0000256" key="1">
    <source>
        <dbReference type="ARBA" id="ARBA00022679"/>
    </source>
</evidence>
<dbReference type="Proteomes" id="UP000664382">
    <property type="component" value="Unassembled WGS sequence"/>
</dbReference>
<name>A0A939MIN8_9MICO</name>
<reference evidence="4" key="1">
    <citation type="submission" date="2021-03" db="EMBL/GenBank/DDBJ databases">
        <title>Leucobacter chromiisoli sp. nov., isolated from chromium-containing soil of chemical plant.</title>
        <authorList>
            <person name="Xu Z."/>
        </authorList>
    </citation>
    <scope>NUCLEOTIDE SEQUENCE</scope>
    <source>
        <strain evidence="4">S27</strain>
    </source>
</reference>
<protein>
    <submittedName>
        <fullName evidence="4">GNAT family N-acetyltransferase</fullName>
    </submittedName>
</protein>
<proteinExistence type="predicted"/>
<dbReference type="PROSITE" id="PS51186">
    <property type="entry name" value="GNAT"/>
    <property type="match status" value="1"/>
</dbReference>
<accession>A0A939MIN8</accession>
<keyword evidence="5" id="KW-1185">Reference proteome</keyword>
<dbReference type="PANTHER" id="PTHR43420">
    <property type="entry name" value="ACETYLTRANSFERASE"/>
    <property type="match status" value="1"/>
</dbReference>
<dbReference type="InterPro" id="IPR000182">
    <property type="entry name" value="GNAT_dom"/>
</dbReference>